<dbReference type="InterPro" id="IPR013783">
    <property type="entry name" value="Ig-like_fold"/>
</dbReference>
<evidence type="ECO:0000313" key="5">
    <source>
        <dbReference type="Ensembl" id="ENSCCNP00000006570.1"/>
    </source>
</evidence>
<dbReference type="GO" id="GO:0019814">
    <property type="term" value="C:immunoglobulin complex"/>
    <property type="evidence" value="ECO:0007669"/>
    <property type="project" value="UniProtKB-KW"/>
</dbReference>
<evidence type="ECO:0000256" key="3">
    <source>
        <dbReference type="ARBA" id="ARBA00043265"/>
    </source>
</evidence>
<dbReference type="PANTHER" id="PTHR23266">
    <property type="entry name" value="IMMUNOGLOBULIN HEAVY CHAIN"/>
    <property type="match status" value="1"/>
</dbReference>
<dbReference type="SUPFAM" id="SSF48726">
    <property type="entry name" value="Immunoglobulin"/>
    <property type="match status" value="1"/>
</dbReference>
<organism evidence="5">
    <name type="scientific">Castor canadensis</name>
    <name type="common">American beaver</name>
    <dbReference type="NCBI Taxonomy" id="51338"/>
    <lineage>
        <taxon>Eukaryota</taxon>
        <taxon>Metazoa</taxon>
        <taxon>Chordata</taxon>
        <taxon>Craniata</taxon>
        <taxon>Vertebrata</taxon>
        <taxon>Euteleostomi</taxon>
        <taxon>Mammalia</taxon>
        <taxon>Eutheria</taxon>
        <taxon>Euarchontoglires</taxon>
        <taxon>Glires</taxon>
        <taxon>Rodentia</taxon>
        <taxon>Castorimorpha</taxon>
        <taxon>Castoridae</taxon>
        <taxon>Castor</taxon>
    </lineage>
</organism>
<keyword evidence="1" id="KW-0391">Immunity</keyword>
<dbReference type="GO" id="GO:0002250">
    <property type="term" value="P:adaptive immune response"/>
    <property type="evidence" value="ECO:0007669"/>
    <property type="project" value="UniProtKB-KW"/>
</dbReference>
<name>A0A8C0ZNV9_CASCN</name>
<proteinExistence type="predicted"/>
<evidence type="ECO:0000256" key="2">
    <source>
        <dbReference type="ARBA" id="ARBA00023130"/>
    </source>
</evidence>
<evidence type="ECO:0000256" key="1">
    <source>
        <dbReference type="ARBA" id="ARBA00022859"/>
    </source>
</evidence>
<dbReference type="InterPro" id="IPR036179">
    <property type="entry name" value="Ig-like_dom_sf"/>
</dbReference>
<keyword evidence="2" id="KW-1064">Adaptive immunity</keyword>
<evidence type="ECO:0000259" key="4">
    <source>
        <dbReference type="SMART" id="SM00406"/>
    </source>
</evidence>
<dbReference type="GO" id="GO:0005576">
    <property type="term" value="C:extracellular region"/>
    <property type="evidence" value="ECO:0007669"/>
    <property type="project" value="UniProtKB-ARBA"/>
</dbReference>
<sequence>PGLVKPSQTLSLTSTVSGFSLTSYDMFWIRQPPGKGLEWMGWRGIICHDGGTNYRPSLKSPISISRDTSKNQFSLQLSSVTTEDTAICYCTRGTVSRPCGFTEMQMLCFL</sequence>
<dbReference type="Pfam" id="PF07686">
    <property type="entry name" value="V-set"/>
    <property type="match status" value="1"/>
</dbReference>
<dbReference type="SMART" id="SM00406">
    <property type="entry name" value="IGv"/>
    <property type="match status" value="1"/>
</dbReference>
<reference evidence="5" key="1">
    <citation type="submission" date="2023-09" db="UniProtKB">
        <authorList>
            <consortium name="Ensembl"/>
        </authorList>
    </citation>
    <scope>IDENTIFICATION</scope>
</reference>
<dbReference type="Ensembl" id="ENSCCNT00000008648.1">
    <property type="protein sequence ID" value="ENSCCNP00000006570.1"/>
    <property type="gene ID" value="ENSCCNG00000006960.1"/>
</dbReference>
<dbReference type="InterPro" id="IPR050199">
    <property type="entry name" value="IgHV"/>
</dbReference>
<feature type="domain" description="Immunoglobulin V-set" evidence="4">
    <location>
        <begin position="9"/>
        <end position="92"/>
    </location>
</feature>
<accession>A0A8C0ZNV9</accession>
<dbReference type="InterPro" id="IPR013106">
    <property type="entry name" value="Ig_V-set"/>
</dbReference>
<dbReference type="AlphaFoldDB" id="A0A8C0ZNV9"/>
<dbReference type="Gene3D" id="2.60.40.10">
    <property type="entry name" value="Immunoglobulins"/>
    <property type="match status" value="1"/>
</dbReference>
<keyword evidence="3" id="KW-1280">Immunoglobulin</keyword>
<protein>
    <recommendedName>
        <fullName evidence="4">Immunoglobulin V-set domain-containing protein</fullName>
    </recommendedName>
</protein>